<keyword evidence="2" id="KW-1185">Reference proteome</keyword>
<evidence type="ECO:0000313" key="1">
    <source>
        <dbReference type="EMBL" id="OHU88909.1"/>
    </source>
</evidence>
<organism evidence="1 2">
    <name type="scientific">Pseudoalteromonas amylolytica</name>
    <dbReference type="NCBI Taxonomy" id="1859457"/>
    <lineage>
        <taxon>Bacteria</taxon>
        <taxon>Pseudomonadati</taxon>
        <taxon>Pseudomonadota</taxon>
        <taxon>Gammaproteobacteria</taxon>
        <taxon>Alteromonadales</taxon>
        <taxon>Pseudoalteromonadaceae</taxon>
        <taxon>Pseudoalteromonas</taxon>
    </lineage>
</organism>
<dbReference type="Proteomes" id="UP000179786">
    <property type="component" value="Unassembled WGS sequence"/>
</dbReference>
<dbReference type="EMBL" id="MKJU01000030">
    <property type="protein sequence ID" value="OHU88909.1"/>
    <property type="molecule type" value="Genomic_DNA"/>
</dbReference>
<accession>A0A1S1MRF0</accession>
<name>A0A1S1MRF0_9GAMM</name>
<proteinExistence type="predicted"/>
<dbReference type="STRING" id="1859457.BET10_19030"/>
<dbReference type="SUPFAM" id="SSF53850">
    <property type="entry name" value="Periplasmic binding protein-like II"/>
    <property type="match status" value="1"/>
</dbReference>
<evidence type="ECO:0000313" key="2">
    <source>
        <dbReference type="Proteomes" id="UP000179786"/>
    </source>
</evidence>
<comment type="caution">
    <text evidence="1">The sequence shown here is derived from an EMBL/GenBank/DDBJ whole genome shotgun (WGS) entry which is preliminary data.</text>
</comment>
<gene>
    <name evidence="1" type="ORF">BET10_19030</name>
</gene>
<sequence>MSCLMITSGVLSAKQTVTLYAYHLKPPYLIDVEQEQGLYFDFALLLNQHQADYSFKVEYMPRKRLNRDIEQNTLDGLIIGVNPVWFRDQQQTKFAWSEPFMTDRDEFVSNISAPFEFVGQASLYGKTVGGVRGYHYFQVAPVVKIDKATQLEMGTELQLLEMLVKKRIEIAVISNATLNYLLAKNKHWENAVHLSNQPHESYSRALLAPKDMRNAVDVINTVLQKSEFKEQLQRLLMRYHITNSALGVKS</sequence>
<protein>
    <submittedName>
        <fullName evidence="1">Uncharacterized protein</fullName>
    </submittedName>
</protein>
<dbReference type="AlphaFoldDB" id="A0A1S1MRF0"/>
<dbReference type="Gene3D" id="3.40.190.10">
    <property type="entry name" value="Periplasmic binding protein-like II"/>
    <property type="match status" value="2"/>
</dbReference>
<reference evidence="1 2" key="1">
    <citation type="submission" date="2016-09" db="EMBL/GenBank/DDBJ databases">
        <title>Pseudoalteromonas amylolytica sp. nov., isolated from the surface seawater.</title>
        <authorList>
            <person name="Wu Y.-H."/>
            <person name="Cheng H."/>
            <person name="Jin X.-B."/>
            <person name="Wang C.-S."/>
            <person name="Xu X.-W."/>
        </authorList>
    </citation>
    <scope>NUCLEOTIDE SEQUENCE [LARGE SCALE GENOMIC DNA]</scope>
    <source>
        <strain evidence="1 2">JW1</strain>
    </source>
</reference>
<dbReference type="OrthoDB" id="8585936at2"/>